<keyword evidence="3" id="KW-1185">Reference proteome</keyword>
<comment type="caution">
    <text evidence="2">The sequence shown here is derived from an EMBL/GenBank/DDBJ whole genome shotgun (WGS) entry which is preliminary data.</text>
</comment>
<dbReference type="PANTHER" id="PTHR33116">
    <property type="entry name" value="REVERSE TRANSCRIPTASE ZINC-BINDING DOMAIN-CONTAINING PROTEIN-RELATED-RELATED"/>
    <property type="match status" value="1"/>
</dbReference>
<evidence type="ECO:0000313" key="3">
    <source>
        <dbReference type="Proteomes" id="UP001454036"/>
    </source>
</evidence>
<feature type="domain" description="Reverse transcriptase" evidence="1">
    <location>
        <begin position="6"/>
        <end position="98"/>
    </location>
</feature>
<dbReference type="Pfam" id="PF00078">
    <property type="entry name" value="RVT_1"/>
    <property type="match status" value="1"/>
</dbReference>
<name>A0AAV3R023_LITER</name>
<gene>
    <name evidence="2" type="ORF">LIER_22993</name>
</gene>
<protein>
    <recommendedName>
        <fullName evidence="1">Reverse transcriptase domain-containing protein</fullName>
    </recommendedName>
</protein>
<proteinExistence type="predicted"/>
<organism evidence="2 3">
    <name type="scientific">Lithospermum erythrorhizon</name>
    <name type="common">Purple gromwell</name>
    <name type="synonym">Lithospermum officinale var. erythrorhizon</name>
    <dbReference type="NCBI Taxonomy" id="34254"/>
    <lineage>
        <taxon>Eukaryota</taxon>
        <taxon>Viridiplantae</taxon>
        <taxon>Streptophyta</taxon>
        <taxon>Embryophyta</taxon>
        <taxon>Tracheophyta</taxon>
        <taxon>Spermatophyta</taxon>
        <taxon>Magnoliopsida</taxon>
        <taxon>eudicotyledons</taxon>
        <taxon>Gunneridae</taxon>
        <taxon>Pentapetalae</taxon>
        <taxon>asterids</taxon>
        <taxon>lamiids</taxon>
        <taxon>Boraginales</taxon>
        <taxon>Boraginaceae</taxon>
        <taxon>Boraginoideae</taxon>
        <taxon>Lithospermeae</taxon>
        <taxon>Lithospermum</taxon>
    </lineage>
</organism>
<evidence type="ECO:0000313" key="2">
    <source>
        <dbReference type="EMBL" id="GAA0168228.1"/>
    </source>
</evidence>
<reference evidence="2 3" key="1">
    <citation type="submission" date="2024-01" db="EMBL/GenBank/DDBJ databases">
        <title>The complete chloroplast genome sequence of Lithospermum erythrorhizon: insights into the phylogenetic relationship among Boraginaceae species and the maternal lineages of purple gromwells.</title>
        <authorList>
            <person name="Okada T."/>
            <person name="Watanabe K."/>
        </authorList>
    </citation>
    <scope>NUCLEOTIDE SEQUENCE [LARGE SCALE GENOMIC DNA]</scope>
</reference>
<sequence length="179" mass="20798">MDFPKRFIYLISQCVQSANFSVFINGSLQGHFKSSQGLRQGDPLSPYLFLLAMEVLGSLLREESLKVGFVFHPKYEIIGLTHLLFADDMFLLCGANVDTLNMMYWASCFSLPSRLIKEFEKYIRGFIWQGNCGSRGTELVSWKQWSKVCMAKLLWDICRKKDSMWVIWVHTYRHKSCSI</sequence>
<evidence type="ECO:0000259" key="1">
    <source>
        <dbReference type="Pfam" id="PF00078"/>
    </source>
</evidence>
<dbReference type="PANTHER" id="PTHR33116:SF84">
    <property type="entry name" value="RNA-DIRECTED DNA POLYMERASE"/>
    <property type="match status" value="1"/>
</dbReference>
<dbReference type="AlphaFoldDB" id="A0AAV3R023"/>
<accession>A0AAV3R023</accession>
<dbReference type="InterPro" id="IPR000477">
    <property type="entry name" value="RT_dom"/>
</dbReference>
<dbReference type="EMBL" id="BAABME010006389">
    <property type="protein sequence ID" value="GAA0168228.1"/>
    <property type="molecule type" value="Genomic_DNA"/>
</dbReference>
<dbReference type="Proteomes" id="UP001454036">
    <property type="component" value="Unassembled WGS sequence"/>
</dbReference>